<keyword evidence="5" id="KW-0132">Cell division</keyword>
<dbReference type="GO" id="GO:0007059">
    <property type="term" value="P:chromosome segregation"/>
    <property type="evidence" value="ECO:0007669"/>
    <property type="project" value="UniProtKB-KW"/>
</dbReference>
<dbReference type="InterPro" id="IPR011932">
    <property type="entry name" value="Recomb_XerD"/>
</dbReference>
<dbReference type="Pfam" id="PF02899">
    <property type="entry name" value="Phage_int_SAM_1"/>
    <property type="match status" value="1"/>
</dbReference>
<evidence type="ECO:0000256" key="1">
    <source>
        <dbReference type="ARBA" id="ARBA00004496"/>
    </source>
</evidence>
<dbReference type="AlphaFoldDB" id="A0A3B1CUH1"/>
<evidence type="ECO:0000256" key="2">
    <source>
        <dbReference type="ARBA" id="ARBA00010450"/>
    </source>
</evidence>
<dbReference type="GO" id="GO:0006310">
    <property type="term" value="P:DNA recombination"/>
    <property type="evidence" value="ECO:0007669"/>
    <property type="project" value="UniProtKB-KW"/>
</dbReference>
<evidence type="ECO:0000256" key="9">
    <source>
        <dbReference type="ARBA" id="ARBA00023172"/>
    </source>
</evidence>
<evidence type="ECO:0000256" key="8">
    <source>
        <dbReference type="ARBA" id="ARBA00023125"/>
    </source>
</evidence>
<evidence type="ECO:0000256" key="5">
    <source>
        <dbReference type="ARBA" id="ARBA00022618"/>
    </source>
</evidence>
<dbReference type="InterPro" id="IPR004107">
    <property type="entry name" value="Integrase_SAM-like_N"/>
</dbReference>
<dbReference type="InterPro" id="IPR013762">
    <property type="entry name" value="Integrase-like_cat_sf"/>
</dbReference>
<dbReference type="InterPro" id="IPR023009">
    <property type="entry name" value="Tyrosine_recombinase_XerC/XerD"/>
</dbReference>
<dbReference type="PANTHER" id="PTHR30349">
    <property type="entry name" value="PHAGE INTEGRASE-RELATED"/>
    <property type="match status" value="1"/>
</dbReference>
<keyword evidence="10" id="KW-0131">Cell cycle</keyword>
<organism evidence="13">
    <name type="scientific">hydrothermal vent metagenome</name>
    <dbReference type="NCBI Taxonomy" id="652676"/>
    <lineage>
        <taxon>unclassified sequences</taxon>
        <taxon>metagenomes</taxon>
        <taxon>ecological metagenomes</taxon>
    </lineage>
</organism>
<proteinExistence type="inferred from homology"/>
<keyword evidence="7" id="KW-0229">DNA integration</keyword>
<comment type="subcellular location">
    <subcellularLocation>
        <location evidence="1">Cytoplasm</location>
    </subcellularLocation>
</comment>
<dbReference type="EMBL" id="UOGH01000228">
    <property type="protein sequence ID" value="VAX32032.1"/>
    <property type="molecule type" value="Genomic_DNA"/>
</dbReference>
<dbReference type="CDD" id="cd00798">
    <property type="entry name" value="INT_XerDC_C"/>
    <property type="match status" value="1"/>
</dbReference>
<evidence type="ECO:0000256" key="7">
    <source>
        <dbReference type="ARBA" id="ARBA00022908"/>
    </source>
</evidence>
<accession>A0A3B1CUH1</accession>
<evidence type="ECO:0000259" key="11">
    <source>
        <dbReference type="PROSITE" id="PS51898"/>
    </source>
</evidence>
<evidence type="ECO:0000256" key="6">
    <source>
        <dbReference type="ARBA" id="ARBA00022829"/>
    </source>
</evidence>
<dbReference type="NCBIfam" id="TIGR02225">
    <property type="entry name" value="recomb_XerD"/>
    <property type="match status" value="1"/>
</dbReference>
<dbReference type="HAMAP" id="MF_01807">
    <property type="entry name" value="Recomb_XerD"/>
    <property type="match status" value="1"/>
</dbReference>
<evidence type="ECO:0000256" key="4">
    <source>
        <dbReference type="ARBA" id="ARBA00022490"/>
    </source>
</evidence>
<dbReference type="PROSITE" id="PS51898">
    <property type="entry name" value="TYR_RECOMBINASE"/>
    <property type="match status" value="1"/>
</dbReference>
<keyword evidence="4" id="KW-0963">Cytoplasm</keyword>
<dbReference type="GO" id="GO:0005737">
    <property type="term" value="C:cytoplasm"/>
    <property type="evidence" value="ECO:0007669"/>
    <property type="project" value="UniProtKB-SubCell"/>
</dbReference>
<dbReference type="InterPro" id="IPR044068">
    <property type="entry name" value="CB"/>
</dbReference>
<dbReference type="SUPFAM" id="SSF47823">
    <property type="entry name" value="lambda integrase-like, N-terminal domain"/>
    <property type="match status" value="1"/>
</dbReference>
<reference evidence="13" key="1">
    <citation type="submission" date="2018-06" db="EMBL/GenBank/DDBJ databases">
        <authorList>
            <person name="Zhirakovskaya E."/>
        </authorList>
    </citation>
    <scope>NUCLEOTIDE SEQUENCE</scope>
</reference>
<evidence type="ECO:0000256" key="3">
    <source>
        <dbReference type="ARBA" id="ARBA00015810"/>
    </source>
</evidence>
<protein>
    <recommendedName>
        <fullName evidence="3">Tyrosine recombinase XerD</fullName>
    </recommendedName>
</protein>
<dbReference type="Pfam" id="PF00589">
    <property type="entry name" value="Phage_integrase"/>
    <property type="match status" value="1"/>
</dbReference>
<dbReference type="SUPFAM" id="SSF56349">
    <property type="entry name" value="DNA breaking-rejoining enzymes"/>
    <property type="match status" value="1"/>
</dbReference>
<evidence type="ECO:0000259" key="12">
    <source>
        <dbReference type="PROSITE" id="PS51900"/>
    </source>
</evidence>
<comment type="similarity">
    <text evidence="2">Belongs to the 'phage' integrase family. XerD subfamily.</text>
</comment>
<dbReference type="GO" id="GO:0051301">
    <property type="term" value="P:cell division"/>
    <property type="evidence" value="ECO:0007669"/>
    <property type="project" value="UniProtKB-KW"/>
</dbReference>
<dbReference type="Gene3D" id="1.10.443.10">
    <property type="entry name" value="Intergrase catalytic core"/>
    <property type="match status" value="1"/>
</dbReference>
<evidence type="ECO:0000256" key="10">
    <source>
        <dbReference type="ARBA" id="ARBA00023306"/>
    </source>
</evidence>
<dbReference type="HAMAP" id="MF_01808">
    <property type="entry name" value="Recomb_XerC_XerD"/>
    <property type="match status" value="1"/>
</dbReference>
<dbReference type="InterPro" id="IPR010998">
    <property type="entry name" value="Integrase_recombinase_N"/>
</dbReference>
<sequence length="292" mass="33530">METALLEGFLTYLSVERGRAANTVISYERDLRKFGLFLQNEAKGFIAFDKGEIINFIGLLRNEDYTSASIARMLSAIRSFCRYLILEKLRREDPSENLQTPARWERLPKAISVDDVRRLLEAIEGSELALRDLAMLELMYASGLRVSELVNLRVEDVNLEAGFVRVIGKGSRERVVPVSERTIDNIRKYIKQLRMSLLKGKESPYLFISMRGTGLTRQRFWQTIKQYGRRAGIKVSPHVIRHSFATHLLEGGADLRSIQKMLGHSDISTTQIYTKVTSDRLKKAYEKYHPRA</sequence>
<dbReference type="InterPro" id="IPR050090">
    <property type="entry name" value="Tyrosine_recombinase_XerCD"/>
</dbReference>
<dbReference type="InterPro" id="IPR011010">
    <property type="entry name" value="DNA_brk_join_enz"/>
</dbReference>
<dbReference type="PROSITE" id="PS51900">
    <property type="entry name" value="CB"/>
    <property type="match status" value="1"/>
</dbReference>
<dbReference type="GO" id="GO:0009009">
    <property type="term" value="F:site-specific recombinase activity"/>
    <property type="evidence" value="ECO:0007669"/>
    <property type="project" value="InterPro"/>
</dbReference>
<evidence type="ECO:0000313" key="13">
    <source>
        <dbReference type="EMBL" id="VAX32032.1"/>
    </source>
</evidence>
<feature type="domain" description="Tyr recombinase" evidence="11">
    <location>
        <begin position="106"/>
        <end position="286"/>
    </location>
</feature>
<dbReference type="PANTHER" id="PTHR30349:SF81">
    <property type="entry name" value="TYROSINE RECOMBINASE XERC"/>
    <property type="match status" value="1"/>
</dbReference>
<keyword evidence="9" id="KW-0233">DNA recombination</keyword>
<dbReference type="Gene3D" id="1.10.150.130">
    <property type="match status" value="1"/>
</dbReference>
<dbReference type="GO" id="GO:0003677">
    <property type="term" value="F:DNA binding"/>
    <property type="evidence" value="ECO:0007669"/>
    <property type="project" value="UniProtKB-KW"/>
</dbReference>
<dbReference type="InterPro" id="IPR002104">
    <property type="entry name" value="Integrase_catalytic"/>
</dbReference>
<gene>
    <name evidence="13" type="ORF">MNBD_NITROSPIRAE02-1484</name>
</gene>
<name>A0A3B1CUH1_9ZZZZ</name>
<keyword evidence="6" id="KW-0159">Chromosome partition</keyword>
<dbReference type="NCBIfam" id="NF040815">
    <property type="entry name" value="recomb_XerA_Arch"/>
    <property type="match status" value="1"/>
</dbReference>
<keyword evidence="8" id="KW-0238">DNA-binding</keyword>
<feature type="domain" description="Core-binding (CB)" evidence="12">
    <location>
        <begin position="1"/>
        <end position="85"/>
    </location>
</feature>
<dbReference type="NCBIfam" id="NF001399">
    <property type="entry name" value="PRK00283.1"/>
    <property type="match status" value="1"/>
</dbReference>